<feature type="compositionally biased region" description="Polar residues" evidence="5">
    <location>
        <begin position="653"/>
        <end position="671"/>
    </location>
</feature>
<dbReference type="PANTHER" id="PTHR23502">
    <property type="entry name" value="MAJOR FACILITATOR SUPERFAMILY"/>
    <property type="match status" value="1"/>
</dbReference>
<evidence type="ECO:0000256" key="3">
    <source>
        <dbReference type="ARBA" id="ARBA00022989"/>
    </source>
</evidence>
<dbReference type="EMBL" id="CP034456">
    <property type="protein sequence ID" value="QBM86080.1"/>
    <property type="molecule type" value="Genomic_DNA"/>
</dbReference>
<dbReference type="FunFam" id="1.20.1250.20:FF:000011">
    <property type="entry name" value="MFS multidrug transporter, putative"/>
    <property type="match status" value="1"/>
</dbReference>
<feature type="transmembrane region" description="Helical" evidence="6">
    <location>
        <begin position="336"/>
        <end position="354"/>
    </location>
</feature>
<comment type="subcellular location">
    <subcellularLocation>
        <location evidence="1">Membrane</location>
        <topology evidence="1">Multi-pass membrane protein</topology>
    </subcellularLocation>
</comment>
<feature type="region of interest" description="Disordered" evidence="5">
    <location>
        <begin position="645"/>
        <end position="671"/>
    </location>
</feature>
<feature type="transmembrane region" description="Helical" evidence="6">
    <location>
        <begin position="450"/>
        <end position="470"/>
    </location>
</feature>
<dbReference type="InterPro" id="IPR011701">
    <property type="entry name" value="MFS"/>
</dbReference>
<proteinExistence type="predicted"/>
<evidence type="ECO:0000256" key="1">
    <source>
        <dbReference type="ARBA" id="ARBA00004141"/>
    </source>
</evidence>
<dbReference type="InterPro" id="IPR036259">
    <property type="entry name" value="MFS_trans_sf"/>
</dbReference>
<keyword evidence="4 6" id="KW-0472">Membrane</keyword>
<evidence type="ECO:0000313" key="8">
    <source>
        <dbReference type="EMBL" id="QBM86080.1"/>
    </source>
</evidence>
<feature type="transmembrane region" description="Helical" evidence="6">
    <location>
        <begin position="411"/>
        <end position="430"/>
    </location>
</feature>
<feature type="transmembrane region" description="Helical" evidence="6">
    <location>
        <begin position="516"/>
        <end position="538"/>
    </location>
</feature>
<feature type="transmembrane region" description="Helical" evidence="6">
    <location>
        <begin position="584"/>
        <end position="608"/>
    </location>
</feature>
<feature type="transmembrane region" description="Helical" evidence="6">
    <location>
        <begin position="550"/>
        <end position="572"/>
    </location>
</feature>
<feature type="transmembrane region" description="Helical" evidence="6">
    <location>
        <begin position="212"/>
        <end position="233"/>
    </location>
</feature>
<evidence type="ECO:0000256" key="4">
    <source>
        <dbReference type="ARBA" id="ARBA00023136"/>
    </source>
</evidence>
<dbReference type="Proteomes" id="UP000292447">
    <property type="component" value="Chromosome I"/>
</dbReference>
<gene>
    <name evidence="8" type="primary">MPUL0A07140</name>
    <name evidence="8" type="ORF">METSCH_A07140</name>
</gene>
<dbReference type="Gene3D" id="1.20.1250.20">
    <property type="entry name" value="MFS general substrate transporter like domains"/>
    <property type="match status" value="1"/>
</dbReference>
<protein>
    <submittedName>
        <fullName evidence="8">Multidrug resistance protein</fullName>
    </submittedName>
</protein>
<dbReference type="SUPFAM" id="SSF103473">
    <property type="entry name" value="MFS general substrate transporter"/>
    <property type="match status" value="1"/>
</dbReference>
<evidence type="ECO:0000259" key="7">
    <source>
        <dbReference type="PROSITE" id="PS50850"/>
    </source>
</evidence>
<evidence type="ECO:0000256" key="5">
    <source>
        <dbReference type="SAM" id="MobiDB-lite"/>
    </source>
</evidence>
<dbReference type="Pfam" id="PF07690">
    <property type="entry name" value="MFS_1"/>
    <property type="match status" value="1"/>
</dbReference>
<keyword evidence="3 6" id="KW-1133">Transmembrane helix</keyword>
<keyword evidence="2 6" id="KW-0812">Transmembrane</keyword>
<feature type="transmembrane region" description="Helical" evidence="6">
    <location>
        <begin position="245"/>
        <end position="266"/>
    </location>
</feature>
<dbReference type="STRING" id="2163413.A0A4P6XFR3"/>
<dbReference type="InterPro" id="IPR020846">
    <property type="entry name" value="MFS_dom"/>
</dbReference>
<organism evidence="8 9">
    <name type="scientific">Metschnikowia aff. pulcherrima</name>
    <dbReference type="NCBI Taxonomy" id="2163413"/>
    <lineage>
        <taxon>Eukaryota</taxon>
        <taxon>Fungi</taxon>
        <taxon>Dikarya</taxon>
        <taxon>Ascomycota</taxon>
        <taxon>Saccharomycotina</taxon>
        <taxon>Pichiomycetes</taxon>
        <taxon>Metschnikowiaceae</taxon>
        <taxon>Metschnikowia</taxon>
    </lineage>
</organism>
<reference evidence="9" key="1">
    <citation type="submission" date="2019-03" db="EMBL/GenBank/DDBJ databases">
        <title>Snf2 controls pulcherriminic acid biosynthesis and connects pigmentation and antifungal activity of the yeast Metschnikowia pulcherrima.</title>
        <authorList>
            <person name="Gore-Lloyd D."/>
            <person name="Sumann I."/>
            <person name="Brachmann A.O."/>
            <person name="Schneeberger K."/>
            <person name="Ortiz-Merino R.A."/>
            <person name="Moreno-Beltran M."/>
            <person name="Schlaefli M."/>
            <person name="Kirner P."/>
            <person name="Santos Kron A."/>
            <person name="Wolfe K.H."/>
            <person name="Piel J."/>
            <person name="Ahrens C.H."/>
            <person name="Henk D."/>
            <person name="Freimoser F.M."/>
        </authorList>
    </citation>
    <scope>NUCLEOTIDE SEQUENCE [LARGE SCALE GENOMIC DNA]</scope>
    <source>
        <strain evidence="9">APC 1.2</strain>
    </source>
</reference>
<dbReference type="CDD" id="cd17323">
    <property type="entry name" value="MFS_Tpo1_MDR_like"/>
    <property type="match status" value="1"/>
</dbReference>
<dbReference type="GO" id="GO:0022857">
    <property type="term" value="F:transmembrane transporter activity"/>
    <property type="evidence" value="ECO:0007669"/>
    <property type="project" value="InterPro"/>
</dbReference>
<feature type="compositionally biased region" description="Low complexity" evidence="5">
    <location>
        <begin position="1"/>
        <end position="15"/>
    </location>
</feature>
<evidence type="ECO:0000313" key="9">
    <source>
        <dbReference type="Proteomes" id="UP000292447"/>
    </source>
</evidence>
<accession>A0A4P6XFR3</accession>
<keyword evidence="9" id="KW-1185">Reference proteome</keyword>
<dbReference type="PANTHER" id="PTHR23502:SF60">
    <property type="entry name" value="MAJOR FACILITATOR SUPERFAMILY (MFS) PROFILE DOMAIN-CONTAINING PROTEIN-RELATED"/>
    <property type="match status" value="1"/>
</dbReference>
<feature type="transmembrane region" description="Helical" evidence="6">
    <location>
        <begin position="272"/>
        <end position="293"/>
    </location>
</feature>
<dbReference type="AlphaFoldDB" id="A0A4P6XFR3"/>
<dbReference type="PROSITE" id="PS50850">
    <property type="entry name" value="MFS"/>
    <property type="match status" value="1"/>
</dbReference>
<dbReference type="GO" id="GO:0016020">
    <property type="term" value="C:membrane"/>
    <property type="evidence" value="ECO:0007669"/>
    <property type="project" value="UniProtKB-SubCell"/>
</dbReference>
<feature type="transmembrane region" description="Helical" evidence="6">
    <location>
        <begin position="491"/>
        <end position="510"/>
    </location>
</feature>
<evidence type="ECO:0000256" key="2">
    <source>
        <dbReference type="ARBA" id="ARBA00022692"/>
    </source>
</evidence>
<feature type="region of interest" description="Disordered" evidence="5">
    <location>
        <begin position="1"/>
        <end position="30"/>
    </location>
</feature>
<name>A0A4P6XFR3_9ASCO</name>
<evidence type="ECO:0000256" key="6">
    <source>
        <dbReference type="SAM" id="Phobius"/>
    </source>
</evidence>
<sequence>MSSRTSSSLDSLESTQEPPQHLSDDVNLLHSRRRNSHSSSYLDAIRRTISGSSFRTAPIIETDTRGLEGYSVREIYGDLDDEEIDLRRSATRNTILDSLQERVERSLTSRQVDFEHDGEKRKEDDAASFYENLPDTSVPTKDFGGEFTGIDPELVTWDGPDDPENPRNWSKGNKLIQTAIVSIYSLLSPMSSSMLSPAMTEISESLGIQKAVIKSLCVSIMVLAWAIGPLIIAPMSESDRVGRMPVLNCSIWIVAVFNLACGFAKTPAQLCVIRFLGGLGGCAPLNVGAGTLADLWSDSQRQAAMAAYSLGPTLGPVIAPVISSFIVTGLDWHWCFYILAIFNFAVAAVGTMFFKETYAPKILKQKATKLRKQTGNEHLHTIYEIADGESGKSKLLTTVLRPISLIVGHPMVFGLGLYMAFVYGFMYLMIVTFPTVFKGDYGMTTNIAGLMYLPLGIGFILGTLFFRYAIDVAYRRLTKSNGGVAKPEYRLPCLVCGGVGIPIGLIIYGWSVEKRLHWIVPSVGMCIFGFTLVAVFQSIQNYLIDMNNRFAASSVAAAAVFRSCFGFSFPLFAPAMYDRLHYGWGNTMCALIAVALGVPFPLFCLFYGERLRLWANARFDRKQALKDARNLEKLKSKNQKEYINKLESENAKSMHNPTEQMRHSQNSDVKD</sequence>
<feature type="domain" description="Major facilitator superfamily (MFS) profile" evidence="7">
    <location>
        <begin position="177"/>
        <end position="612"/>
    </location>
</feature>